<keyword evidence="2" id="KW-1185">Reference proteome</keyword>
<accession>A4J2Z0</accession>
<evidence type="ECO:0008006" key="3">
    <source>
        <dbReference type="Google" id="ProtNLM"/>
    </source>
</evidence>
<gene>
    <name evidence="1" type="ordered locus">Dred_0907</name>
</gene>
<reference evidence="1 2" key="1">
    <citation type="submission" date="2007-03" db="EMBL/GenBank/DDBJ databases">
        <title>Complete sequence of Desulfotomaculum reducens MI-1.</title>
        <authorList>
            <consortium name="US DOE Joint Genome Institute"/>
            <person name="Copeland A."/>
            <person name="Lucas S."/>
            <person name="Lapidus A."/>
            <person name="Barry K."/>
            <person name="Detter J.C."/>
            <person name="Glavina del Rio T."/>
            <person name="Hammon N."/>
            <person name="Israni S."/>
            <person name="Dalin E."/>
            <person name="Tice H."/>
            <person name="Pitluck S."/>
            <person name="Sims D."/>
            <person name="Brettin T."/>
            <person name="Bruce D."/>
            <person name="Han C."/>
            <person name="Tapia R."/>
            <person name="Schmutz J."/>
            <person name="Larimer F."/>
            <person name="Land M."/>
            <person name="Hauser L."/>
            <person name="Kyrpides N."/>
            <person name="Kim E."/>
            <person name="Tebo B.M."/>
            <person name="Richardson P."/>
        </authorList>
    </citation>
    <scope>NUCLEOTIDE SEQUENCE [LARGE SCALE GENOMIC DNA]</scope>
    <source>
        <strain evidence="1 2">MI-1</strain>
    </source>
</reference>
<dbReference type="AlphaFoldDB" id="A4J2Z0"/>
<dbReference type="HOGENOM" id="CLU_2787109_0_0_9"/>
<dbReference type="Proteomes" id="UP000001556">
    <property type="component" value="Chromosome"/>
</dbReference>
<dbReference type="Pfam" id="PF13031">
    <property type="entry name" value="DUF3892"/>
    <property type="match status" value="1"/>
</dbReference>
<evidence type="ECO:0000313" key="2">
    <source>
        <dbReference type="Proteomes" id="UP000001556"/>
    </source>
</evidence>
<name>A4J2Z0_DESRM</name>
<sequence>MDIREVKVNAAGEVTDVMINGNTYSMEKAVQFAKSGIIEGAKISARENGEHYISHLGDMELTQLPKFV</sequence>
<proteinExistence type="predicted"/>
<evidence type="ECO:0000313" key="1">
    <source>
        <dbReference type="EMBL" id="ABO49443.1"/>
    </source>
</evidence>
<organism evidence="1 2">
    <name type="scientific">Desulforamulus reducens (strain ATCC BAA-1160 / DSM 100696 / MI-1)</name>
    <name type="common">Desulfotomaculum reducens</name>
    <dbReference type="NCBI Taxonomy" id="349161"/>
    <lineage>
        <taxon>Bacteria</taxon>
        <taxon>Bacillati</taxon>
        <taxon>Bacillota</taxon>
        <taxon>Clostridia</taxon>
        <taxon>Eubacteriales</taxon>
        <taxon>Peptococcaceae</taxon>
        <taxon>Desulforamulus</taxon>
    </lineage>
</organism>
<protein>
    <recommendedName>
        <fullName evidence="3">DUF3892 domain-containing protein</fullName>
    </recommendedName>
</protein>
<dbReference type="OrthoDB" id="1911032at2"/>
<dbReference type="EMBL" id="CP000612">
    <property type="protein sequence ID" value="ABO49443.1"/>
    <property type="molecule type" value="Genomic_DNA"/>
</dbReference>
<dbReference type="RefSeq" id="WP_011877272.1">
    <property type="nucleotide sequence ID" value="NC_009253.1"/>
</dbReference>
<dbReference type="KEGG" id="drm:Dred_0907"/>
<dbReference type="InterPro" id="IPR024997">
    <property type="entry name" value="DUF3892"/>
</dbReference>